<keyword evidence="5" id="KW-0375">Hydrogen ion transport</keyword>
<dbReference type="Pfam" id="PF00213">
    <property type="entry name" value="OSCP"/>
    <property type="match status" value="1"/>
</dbReference>
<evidence type="ECO:0000256" key="6">
    <source>
        <dbReference type="ARBA" id="ARBA00023065"/>
    </source>
</evidence>
<accession>A0A316U1N8</accession>
<evidence type="ECO:0000256" key="3">
    <source>
        <dbReference type="ARBA" id="ARBA00014723"/>
    </source>
</evidence>
<dbReference type="PANTHER" id="PTHR11910">
    <property type="entry name" value="ATP SYNTHASE DELTA CHAIN"/>
    <property type="match status" value="1"/>
</dbReference>
<dbReference type="PRINTS" id="PR00125">
    <property type="entry name" value="ATPASEDELTA"/>
</dbReference>
<evidence type="ECO:0000256" key="7">
    <source>
        <dbReference type="ARBA" id="ARBA00023136"/>
    </source>
</evidence>
<keyword evidence="8" id="KW-0066">ATP synthesis</keyword>
<dbReference type="SUPFAM" id="SSF47928">
    <property type="entry name" value="N-terminal domain of the delta subunit of the F1F0-ATP synthase"/>
    <property type="match status" value="1"/>
</dbReference>
<dbReference type="InterPro" id="IPR026015">
    <property type="entry name" value="ATP_synth_OSCP/delta_N_sf"/>
</dbReference>
<dbReference type="AlphaFoldDB" id="A0A316U1N8"/>
<organism evidence="9 10">
    <name type="scientific">Pseudomicrostroma glucosiphilum</name>
    <dbReference type="NCBI Taxonomy" id="1684307"/>
    <lineage>
        <taxon>Eukaryota</taxon>
        <taxon>Fungi</taxon>
        <taxon>Dikarya</taxon>
        <taxon>Basidiomycota</taxon>
        <taxon>Ustilaginomycotina</taxon>
        <taxon>Exobasidiomycetes</taxon>
        <taxon>Microstromatales</taxon>
        <taxon>Microstromatales incertae sedis</taxon>
        <taxon>Pseudomicrostroma</taxon>
    </lineage>
</organism>
<name>A0A316U1N8_9BASI</name>
<dbReference type="Gene3D" id="1.10.520.20">
    <property type="entry name" value="N-terminal domain of the delta subunit of the F1F0-ATP synthase"/>
    <property type="match status" value="1"/>
</dbReference>
<evidence type="ECO:0000313" key="9">
    <source>
        <dbReference type="EMBL" id="PWN19110.1"/>
    </source>
</evidence>
<keyword evidence="6" id="KW-0406">Ion transport</keyword>
<dbReference type="HAMAP" id="MF_01416">
    <property type="entry name" value="ATP_synth_delta_bact"/>
    <property type="match status" value="1"/>
</dbReference>
<dbReference type="STRING" id="1684307.A0A316U1N8"/>
<dbReference type="NCBIfam" id="TIGR01145">
    <property type="entry name" value="ATP_synt_delta"/>
    <property type="match status" value="1"/>
</dbReference>
<evidence type="ECO:0000313" key="10">
    <source>
        <dbReference type="Proteomes" id="UP000245942"/>
    </source>
</evidence>
<proteinExistence type="inferred from homology"/>
<reference evidence="9 10" key="1">
    <citation type="journal article" date="2018" name="Mol. Biol. Evol.">
        <title>Broad Genomic Sampling Reveals a Smut Pathogenic Ancestry of the Fungal Clade Ustilaginomycotina.</title>
        <authorList>
            <person name="Kijpornyongpan T."/>
            <person name="Mondo S.J."/>
            <person name="Barry K."/>
            <person name="Sandor L."/>
            <person name="Lee J."/>
            <person name="Lipzen A."/>
            <person name="Pangilinan J."/>
            <person name="LaButti K."/>
            <person name="Hainaut M."/>
            <person name="Henrissat B."/>
            <person name="Grigoriev I.V."/>
            <person name="Spatafora J.W."/>
            <person name="Aime M.C."/>
        </authorList>
    </citation>
    <scope>NUCLEOTIDE SEQUENCE [LARGE SCALE GENOMIC DNA]</scope>
    <source>
        <strain evidence="9 10">MCA 4718</strain>
    </source>
</reference>
<keyword evidence="4" id="KW-0813">Transport</keyword>
<dbReference type="RefSeq" id="XP_025346270.1">
    <property type="nucleotide sequence ID" value="XM_025492982.1"/>
</dbReference>
<protein>
    <recommendedName>
        <fullName evidence="3">ATP synthase subunit 5, mitochondrial</fullName>
    </recommendedName>
</protein>
<evidence type="ECO:0000256" key="4">
    <source>
        <dbReference type="ARBA" id="ARBA00022448"/>
    </source>
</evidence>
<dbReference type="InterPro" id="IPR000711">
    <property type="entry name" value="ATPase_OSCP/dsu"/>
</dbReference>
<dbReference type="OrthoDB" id="1262810at2759"/>
<dbReference type="GO" id="GO:0016020">
    <property type="term" value="C:membrane"/>
    <property type="evidence" value="ECO:0007669"/>
    <property type="project" value="UniProtKB-SubCell"/>
</dbReference>
<keyword evidence="10" id="KW-1185">Reference proteome</keyword>
<dbReference type="EMBL" id="KZ819332">
    <property type="protein sequence ID" value="PWN19110.1"/>
    <property type="molecule type" value="Genomic_DNA"/>
</dbReference>
<evidence type="ECO:0000256" key="8">
    <source>
        <dbReference type="ARBA" id="ARBA00023310"/>
    </source>
</evidence>
<evidence type="ECO:0000256" key="2">
    <source>
        <dbReference type="ARBA" id="ARBA00007046"/>
    </source>
</evidence>
<evidence type="ECO:0000256" key="1">
    <source>
        <dbReference type="ARBA" id="ARBA00004370"/>
    </source>
</evidence>
<comment type="subcellular location">
    <subcellularLocation>
        <location evidence="1">Membrane</location>
    </subcellularLocation>
</comment>
<sequence length="218" mass="23238">MVARIFSKALQQSTRGYASQAAVKPPILLNGLPGKYASSAYVAALGKSERTLQAVEKDLQAVQANLGPNAKDAAKLQTFISNPTLSNKDKVAGLEQLIGNKSDTITRNLFEVLAENGRLGDAEKVVEEFFRLMAAHRGEVEVTITSAAPLDKSHSQRLEQALSSSGVAKASGGQKIKFNHKVNPSIQGGLVVDFGDRSVDLSVAGKVRRLNALLQESV</sequence>
<gene>
    <name evidence="9" type="ORF">BCV69DRAFT_284264</name>
</gene>
<dbReference type="GeneID" id="37014716"/>
<comment type="similarity">
    <text evidence="2">Belongs to the ATPase delta chain family.</text>
</comment>
<keyword evidence="7" id="KW-0472">Membrane</keyword>
<evidence type="ECO:0000256" key="5">
    <source>
        <dbReference type="ARBA" id="ARBA00022781"/>
    </source>
</evidence>
<dbReference type="GO" id="GO:0046933">
    <property type="term" value="F:proton-transporting ATP synthase activity, rotational mechanism"/>
    <property type="evidence" value="ECO:0007669"/>
    <property type="project" value="InterPro"/>
</dbReference>
<dbReference type="Proteomes" id="UP000245942">
    <property type="component" value="Unassembled WGS sequence"/>
</dbReference>